<evidence type="ECO:0000256" key="2">
    <source>
        <dbReference type="ARBA" id="ARBA00004651"/>
    </source>
</evidence>
<keyword evidence="10" id="KW-0902">Two-component regulatory system</keyword>
<protein>
    <recommendedName>
        <fullName evidence="3">histidine kinase</fullName>
        <ecNumber evidence="3">2.7.13.3</ecNumber>
    </recommendedName>
</protein>
<dbReference type="SMART" id="SM00304">
    <property type="entry name" value="HAMP"/>
    <property type="match status" value="1"/>
</dbReference>
<dbReference type="InterPro" id="IPR036097">
    <property type="entry name" value="HisK_dim/P_sf"/>
</dbReference>
<dbReference type="SUPFAM" id="SSF55785">
    <property type="entry name" value="PYP-like sensor domain (PAS domain)"/>
    <property type="match status" value="1"/>
</dbReference>
<dbReference type="SUPFAM" id="SSF158472">
    <property type="entry name" value="HAMP domain-like"/>
    <property type="match status" value="1"/>
</dbReference>
<dbReference type="PANTHER" id="PTHR43065:SF10">
    <property type="entry name" value="PEROXIDE STRESS-ACTIVATED HISTIDINE KINASE MAK3"/>
    <property type="match status" value="1"/>
</dbReference>
<gene>
    <name evidence="16" type="ORF">J2S07_000063</name>
</gene>
<evidence type="ECO:0000256" key="1">
    <source>
        <dbReference type="ARBA" id="ARBA00000085"/>
    </source>
</evidence>
<comment type="caution">
    <text evidence="16">The sequence shown here is derived from an EMBL/GenBank/DDBJ whole genome shotgun (WGS) entry which is preliminary data.</text>
</comment>
<dbReference type="RefSeq" id="WP_307148395.1">
    <property type="nucleotide sequence ID" value="NZ_JAUSTU010000001.1"/>
</dbReference>
<dbReference type="GO" id="GO:0016301">
    <property type="term" value="F:kinase activity"/>
    <property type="evidence" value="ECO:0007669"/>
    <property type="project" value="UniProtKB-KW"/>
</dbReference>
<keyword evidence="17" id="KW-1185">Reference proteome</keyword>
<dbReference type="PRINTS" id="PR00344">
    <property type="entry name" value="BCTRLSENSOR"/>
</dbReference>
<organism evidence="16 17">
    <name type="scientific">Anoxybacillus andreesenii</name>
    <dbReference type="NCBI Taxonomy" id="1325932"/>
    <lineage>
        <taxon>Bacteria</taxon>
        <taxon>Bacillati</taxon>
        <taxon>Bacillota</taxon>
        <taxon>Bacilli</taxon>
        <taxon>Bacillales</taxon>
        <taxon>Anoxybacillaceae</taxon>
        <taxon>Anoxybacillus</taxon>
    </lineage>
</organism>
<evidence type="ECO:0000256" key="11">
    <source>
        <dbReference type="ARBA" id="ARBA00023136"/>
    </source>
</evidence>
<dbReference type="Pfam" id="PF00512">
    <property type="entry name" value="HisKA"/>
    <property type="match status" value="1"/>
</dbReference>
<evidence type="ECO:0000259" key="14">
    <source>
        <dbReference type="PROSITE" id="PS50113"/>
    </source>
</evidence>
<proteinExistence type="predicted"/>
<comment type="catalytic activity">
    <reaction evidence="1">
        <text>ATP + protein L-histidine = ADP + protein N-phospho-L-histidine.</text>
        <dbReference type="EC" id="2.7.13.3"/>
    </reaction>
</comment>
<dbReference type="InterPro" id="IPR003594">
    <property type="entry name" value="HATPase_dom"/>
</dbReference>
<evidence type="ECO:0000313" key="17">
    <source>
        <dbReference type="Proteomes" id="UP001231362"/>
    </source>
</evidence>
<dbReference type="CDD" id="cd00082">
    <property type="entry name" value="HisKA"/>
    <property type="match status" value="1"/>
</dbReference>
<dbReference type="SUPFAM" id="SSF47384">
    <property type="entry name" value="Homodimeric domain of signal transducing histidine kinase"/>
    <property type="match status" value="1"/>
</dbReference>
<dbReference type="PROSITE" id="PS50109">
    <property type="entry name" value="HIS_KIN"/>
    <property type="match status" value="1"/>
</dbReference>
<keyword evidence="4" id="KW-1003">Cell membrane</keyword>
<dbReference type="SMART" id="SM00388">
    <property type="entry name" value="HisKA"/>
    <property type="match status" value="1"/>
</dbReference>
<dbReference type="PANTHER" id="PTHR43065">
    <property type="entry name" value="SENSOR HISTIDINE KINASE"/>
    <property type="match status" value="1"/>
</dbReference>
<dbReference type="InterPro" id="IPR035965">
    <property type="entry name" value="PAS-like_dom_sf"/>
</dbReference>
<dbReference type="InterPro" id="IPR005467">
    <property type="entry name" value="His_kinase_dom"/>
</dbReference>
<evidence type="ECO:0000256" key="9">
    <source>
        <dbReference type="ARBA" id="ARBA00022840"/>
    </source>
</evidence>
<dbReference type="PROSITE" id="PS50113">
    <property type="entry name" value="PAC"/>
    <property type="match status" value="1"/>
</dbReference>
<evidence type="ECO:0000256" key="12">
    <source>
        <dbReference type="SAM" id="Phobius"/>
    </source>
</evidence>
<dbReference type="SUPFAM" id="SSF55874">
    <property type="entry name" value="ATPase domain of HSP90 chaperone/DNA topoisomerase II/histidine kinase"/>
    <property type="match status" value="1"/>
</dbReference>
<dbReference type="InterPro" id="IPR000700">
    <property type="entry name" value="PAS-assoc_C"/>
</dbReference>
<keyword evidence="8 16" id="KW-0418">Kinase</keyword>
<dbReference type="CDD" id="cd06225">
    <property type="entry name" value="HAMP"/>
    <property type="match status" value="1"/>
</dbReference>
<dbReference type="EMBL" id="JAUSTU010000001">
    <property type="protein sequence ID" value="MDQ0153765.1"/>
    <property type="molecule type" value="Genomic_DNA"/>
</dbReference>
<dbReference type="Pfam" id="PF00672">
    <property type="entry name" value="HAMP"/>
    <property type="match status" value="1"/>
</dbReference>
<feature type="transmembrane region" description="Helical" evidence="12">
    <location>
        <begin position="20"/>
        <end position="39"/>
    </location>
</feature>
<reference evidence="16 17" key="1">
    <citation type="submission" date="2023-07" db="EMBL/GenBank/DDBJ databases">
        <title>Genomic Encyclopedia of Type Strains, Phase IV (KMG-IV): sequencing the most valuable type-strain genomes for metagenomic binning, comparative biology and taxonomic classification.</title>
        <authorList>
            <person name="Goeker M."/>
        </authorList>
    </citation>
    <scope>NUCLEOTIDE SEQUENCE [LARGE SCALE GENOMIC DNA]</scope>
    <source>
        <strain evidence="16 17">DSM 23948</strain>
    </source>
</reference>
<keyword evidence="12" id="KW-1133">Transmembrane helix</keyword>
<keyword evidence="7" id="KW-0547">Nucleotide-binding</keyword>
<feature type="domain" description="Histidine kinase" evidence="13">
    <location>
        <begin position="476"/>
        <end position="691"/>
    </location>
</feature>
<comment type="subcellular location">
    <subcellularLocation>
        <location evidence="2">Cell membrane</location>
        <topology evidence="2">Multi-pass membrane protein</topology>
    </subcellularLocation>
</comment>
<feature type="domain" description="PAC" evidence="14">
    <location>
        <begin position="411"/>
        <end position="463"/>
    </location>
</feature>
<evidence type="ECO:0000256" key="7">
    <source>
        <dbReference type="ARBA" id="ARBA00022741"/>
    </source>
</evidence>
<evidence type="ECO:0000259" key="15">
    <source>
        <dbReference type="PROSITE" id="PS50885"/>
    </source>
</evidence>
<evidence type="ECO:0000256" key="8">
    <source>
        <dbReference type="ARBA" id="ARBA00022777"/>
    </source>
</evidence>
<dbReference type="EC" id="2.7.13.3" evidence="3"/>
<dbReference type="InterPro" id="IPR036890">
    <property type="entry name" value="HATPase_C_sf"/>
</dbReference>
<dbReference type="InterPro" id="IPR003660">
    <property type="entry name" value="HAMP_dom"/>
</dbReference>
<keyword evidence="9" id="KW-0067">ATP-binding</keyword>
<evidence type="ECO:0000256" key="4">
    <source>
        <dbReference type="ARBA" id="ARBA00022475"/>
    </source>
</evidence>
<dbReference type="Gene3D" id="1.10.287.130">
    <property type="match status" value="1"/>
</dbReference>
<evidence type="ECO:0000256" key="6">
    <source>
        <dbReference type="ARBA" id="ARBA00022679"/>
    </source>
</evidence>
<accession>A0ABT9UYP4</accession>
<dbReference type="Proteomes" id="UP001231362">
    <property type="component" value="Unassembled WGS sequence"/>
</dbReference>
<keyword evidence="12" id="KW-0812">Transmembrane</keyword>
<evidence type="ECO:0000256" key="5">
    <source>
        <dbReference type="ARBA" id="ARBA00022553"/>
    </source>
</evidence>
<dbReference type="Gene3D" id="3.30.565.10">
    <property type="entry name" value="Histidine kinase-like ATPase, C-terminal domain"/>
    <property type="match status" value="1"/>
</dbReference>
<keyword evidence="5" id="KW-0597">Phosphoprotein</keyword>
<sequence length="700" mass="79674">MKSRSLLSWFYSQSIRNKVLVFGVLMSTIPLLLISYFYYTQVKMDLEDRIMEKQELLTKNLSSEIKLEFGKTLQQIQMFAALYQYGDGKQGFYEIFQQNETIDEIVITNNSGGVVERVSRYQLNLPQKDENWFTDEMWDDFQTEDKVYGAVEFNDLGQPVIKLAIPLLNEGERYGIGVSIQLQKIIGRISSLRQDSSSYLYLLDQYGRVIAHQDYSRLWEKSTAYESKNLLSVKTNIEELNWTLVMEQPKGTAYLPINKMFQTGLIAVAVSTLLISIISIYAGLYFTKPILLLDQGMKKLKHGIKISPIELKQKDEVGKLAQSFNEMTKELQTKSLQLEMEKERLKVVVEGIGAGLALVTKEYAVTWMNPTLREWIEHQDLNLPCYTMIGGHPSPCNDCPITDLNLGEGSGNKEMKLMTKSGDERIFQHRVFSLSHAIEGEGEFLVVIEDITEQREMEEKIIQTDKLSALGLMASSFAHEVNNPLTTINVYAEDLTDRFEMKDETLDDDEIYDYLRKIIENTKRCKSITSNLLNFSRKSQWKNTSVDIEDTIENSIRLVEHTLKRKNISVQLRMDTSLPTIVGDHLKLMQVFVNLINNAVDAMEEGGYLTISAVQNRSKVKVTVGDTGIGIPREHISKLFDPFYTTKPVGKGTGLGLSVCYGIIQQFGGNVEIESEEGKGTEVTVLIPIKEEKQWVQQSS</sequence>
<evidence type="ECO:0000313" key="16">
    <source>
        <dbReference type="EMBL" id="MDQ0153765.1"/>
    </source>
</evidence>
<keyword evidence="11 12" id="KW-0472">Membrane</keyword>
<feature type="transmembrane region" description="Helical" evidence="12">
    <location>
        <begin position="265"/>
        <end position="286"/>
    </location>
</feature>
<evidence type="ECO:0000256" key="3">
    <source>
        <dbReference type="ARBA" id="ARBA00012438"/>
    </source>
</evidence>
<dbReference type="InterPro" id="IPR003661">
    <property type="entry name" value="HisK_dim/P_dom"/>
</dbReference>
<dbReference type="PROSITE" id="PS50885">
    <property type="entry name" value="HAMP"/>
    <property type="match status" value="1"/>
</dbReference>
<dbReference type="SMART" id="SM00387">
    <property type="entry name" value="HATPase_c"/>
    <property type="match status" value="1"/>
</dbReference>
<evidence type="ECO:0000259" key="13">
    <source>
        <dbReference type="PROSITE" id="PS50109"/>
    </source>
</evidence>
<dbReference type="InterPro" id="IPR004358">
    <property type="entry name" value="Sig_transdc_His_kin-like_C"/>
</dbReference>
<feature type="domain" description="HAMP" evidence="15">
    <location>
        <begin position="284"/>
        <end position="336"/>
    </location>
</feature>
<evidence type="ECO:0000256" key="10">
    <source>
        <dbReference type="ARBA" id="ARBA00023012"/>
    </source>
</evidence>
<name>A0ABT9UYP4_9BACL</name>
<keyword evidence="6" id="KW-0808">Transferase</keyword>
<dbReference type="Gene3D" id="3.30.450.20">
    <property type="entry name" value="PAS domain"/>
    <property type="match status" value="2"/>
</dbReference>
<dbReference type="Gene3D" id="1.10.8.500">
    <property type="entry name" value="HAMP domain in histidine kinase"/>
    <property type="match status" value="1"/>
</dbReference>
<dbReference type="Pfam" id="PF02518">
    <property type="entry name" value="HATPase_c"/>
    <property type="match status" value="1"/>
</dbReference>